<protein>
    <recommendedName>
        <fullName evidence="1">BRCT domain-containing protein</fullName>
    </recommendedName>
</protein>
<dbReference type="AlphaFoldDB" id="A0AA36NLU3"/>
<dbReference type="Pfam" id="PF20600">
    <property type="entry name" value="ExoX-like_C"/>
    <property type="match status" value="1"/>
</dbReference>
<dbReference type="EMBL" id="CAUJNA010003794">
    <property type="protein sequence ID" value="CAJ1409911.1"/>
    <property type="molecule type" value="Genomic_DNA"/>
</dbReference>
<organism evidence="2 3">
    <name type="scientific">Effrenium voratum</name>
    <dbReference type="NCBI Taxonomy" id="2562239"/>
    <lineage>
        <taxon>Eukaryota</taxon>
        <taxon>Sar</taxon>
        <taxon>Alveolata</taxon>
        <taxon>Dinophyceae</taxon>
        <taxon>Suessiales</taxon>
        <taxon>Symbiodiniaceae</taxon>
        <taxon>Effrenium</taxon>
    </lineage>
</organism>
<name>A0AA36NLU3_9DINO</name>
<dbReference type="Proteomes" id="UP001178507">
    <property type="component" value="Unassembled WGS sequence"/>
</dbReference>
<dbReference type="Gene3D" id="3.40.50.10190">
    <property type="entry name" value="BRCT domain"/>
    <property type="match status" value="1"/>
</dbReference>
<dbReference type="InterPro" id="IPR046768">
    <property type="entry name" value="ExoX-like_C"/>
</dbReference>
<dbReference type="SUPFAM" id="SSF52113">
    <property type="entry name" value="BRCT domain"/>
    <property type="match status" value="1"/>
</dbReference>
<dbReference type="SMART" id="SM00292">
    <property type="entry name" value="BRCT"/>
    <property type="match status" value="1"/>
</dbReference>
<accession>A0AA36NLU3</accession>
<dbReference type="InterPro" id="IPR001357">
    <property type="entry name" value="BRCT_dom"/>
</dbReference>
<sequence>MRGVCVSSRWAASTAFRLPRKTVAPGVSPVSPVSPAAPASAGAQRFGVGAAPARNDGPPLAEGQAKMKIGKYQGKTFADIYQEDPQYCRWACDVALKGNSSDAMKIFAAYVQHRWLLALNNLLKHAQPNSLTGHSLATTGENDELMRSVIESYIRILGGNVSRRLSDATALVTLGPRIFDGRPVKESPKMKEAASSGLPVLSLEDLQDLAKAGAPTERATRQKFA</sequence>
<proteinExistence type="predicted"/>
<comment type="caution">
    <text evidence="2">The sequence shown here is derived from an EMBL/GenBank/DDBJ whole genome shotgun (WGS) entry which is preliminary data.</text>
</comment>
<dbReference type="Pfam" id="PF00533">
    <property type="entry name" value="BRCT"/>
    <property type="match status" value="1"/>
</dbReference>
<feature type="domain" description="BRCT" evidence="1">
    <location>
        <begin position="126"/>
        <end position="208"/>
    </location>
</feature>
<keyword evidence="3" id="KW-1185">Reference proteome</keyword>
<gene>
    <name evidence="2" type="ORF">EVOR1521_LOCUS30880</name>
</gene>
<evidence type="ECO:0000313" key="3">
    <source>
        <dbReference type="Proteomes" id="UP001178507"/>
    </source>
</evidence>
<evidence type="ECO:0000313" key="2">
    <source>
        <dbReference type="EMBL" id="CAJ1409911.1"/>
    </source>
</evidence>
<dbReference type="PROSITE" id="PS50172">
    <property type="entry name" value="BRCT"/>
    <property type="match status" value="1"/>
</dbReference>
<dbReference type="InterPro" id="IPR036420">
    <property type="entry name" value="BRCT_dom_sf"/>
</dbReference>
<evidence type="ECO:0000259" key="1">
    <source>
        <dbReference type="PROSITE" id="PS50172"/>
    </source>
</evidence>
<reference evidence="2" key="1">
    <citation type="submission" date="2023-08" db="EMBL/GenBank/DDBJ databases">
        <authorList>
            <person name="Chen Y."/>
            <person name="Shah S."/>
            <person name="Dougan E. K."/>
            <person name="Thang M."/>
            <person name="Chan C."/>
        </authorList>
    </citation>
    <scope>NUCLEOTIDE SEQUENCE</scope>
</reference>